<dbReference type="AlphaFoldDB" id="A0A3M7Q6K7"/>
<feature type="transmembrane region" description="Helical" evidence="1">
    <location>
        <begin position="56"/>
        <end position="75"/>
    </location>
</feature>
<gene>
    <name evidence="2" type="ORF">BpHYR1_007471</name>
</gene>
<organism evidence="2 3">
    <name type="scientific">Brachionus plicatilis</name>
    <name type="common">Marine rotifer</name>
    <name type="synonym">Brachionus muelleri</name>
    <dbReference type="NCBI Taxonomy" id="10195"/>
    <lineage>
        <taxon>Eukaryota</taxon>
        <taxon>Metazoa</taxon>
        <taxon>Spiralia</taxon>
        <taxon>Gnathifera</taxon>
        <taxon>Rotifera</taxon>
        <taxon>Eurotatoria</taxon>
        <taxon>Monogononta</taxon>
        <taxon>Pseudotrocha</taxon>
        <taxon>Ploima</taxon>
        <taxon>Brachionidae</taxon>
        <taxon>Brachionus</taxon>
    </lineage>
</organism>
<evidence type="ECO:0000256" key="1">
    <source>
        <dbReference type="SAM" id="Phobius"/>
    </source>
</evidence>
<dbReference type="Proteomes" id="UP000276133">
    <property type="component" value="Unassembled WGS sequence"/>
</dbReference>
<keyword evidence="1" id="KW-0812">Transmembrane</keyword>
<accession>A0A3M7Q6K7</accession>
<evidence type="ECO:0000313" key="3">
    <source>
        <dbReference type="Proteomes" id="UP000276133"/>
    </source>
</evidence>
<protein>
    <submittedName>
        <fullName evidence="2">Uncharacterized protein</fullName>
    </submittedName>
</protein>
<keyword evidence="3" id="KW-1185">Reference proteome</keyword>
<sequence>MIVHKKTLRKVKASITRLGHMRKLDSRIKLNLEKNATADSNQSLYNNNNKLQQSKLLLALVAIMYVFIRAVIWWYDSILS</sequence>
<name>A0A3M7Q6K7_BRAPC</name>
<reference evidence="2 3" key="1">
    <citation type="journal article" date="2018" name="Sci. Rep.">
        <title>Genomic signatures of local adaptation to the degree of environmental predictability in rotifers.</title>
        <authorList>
            <person name="Franch-Gras L."/>
            <person name="Hahn C."/>
            <person name="Garcia-Roger E.M."/>
            <person name="Carmona M.J."/>
            <person name="Serra M."/>
            <person name="Gomez A."/>
        </authorList>
    </citation>
    <scope>NUCLEOTIDE SEQUENCE [LARGE SCALE GENOMIC DNA]</scope>
    <source>
        <strain evidence="2">HYR1</strain>
    </source>
</reference>
<proteinExistence type="predicted"/>
<keyword evidence="1" id="KW-1133">Transmembrane helix</keyword>
<comment type="caution">
    <text evidence="2">The sequence shown here is derived from an EMBL/GenBank/DDBJ whole genome shotgun (WGS) entry which is preliminary data.</text>
</comment>
<keyword evidence="1" id="KW-0472">Membrane</keyword>
<dbReference type="EMBL" id="REGN01007339">
    <property type="protein sequence ID" value="RNA06588.1"/>
    <property type="molecule type" value="Genomic_DNA"/>
</dbReference>
<evidence type="ECO:0000313" key="2">
    <source>
        <dbReference type="EMBL" id="RNA06588.1"/>
    </source>
</evidence>